<accession>A0A2G1QHL8</accession>
<keyword evidence="2" id="KW-1185">Reference proteome</keyword>
<proteinExistence type="predicted"/>
<reference evidence="1 2" key="1">
    <citation type="submission" date="2017-10" db="EMBL/GenBank/DDBJ databases">
        <title>Sedimentibacterium mangrovi gen. nov., sp. nov., a novel member of family Phyllobacteriacea isolated from mangrove sediment.</title>
        <authorList>
            <person name="Liao H."/>
            <person name="Tian Y."/>
        </authorList>
    </citation>
    <scope>NUCLEOTIDE SEQUENCE [LARGE SCALE GENOMIC DNA]</scope>
    <source>
        <strain evidence="1 2">X9-2-2</strain>
    </source>
</reference>
<organism evidence="1 2">
    <name type="scientific">Zhengella mangrovi</name>
    <dbReference type="NCBI Taxonomy" id="1982044"/>
    <lineage>
        <taxon>Bacteria</taxon>
        <taxon>Pseudomonadati</taxon>
        <taxon>Pseudomonadota</taxon>
        <taxon>Alphaproteobacteria</taxon>
        <taxon>Hyphomicrobiales</taxon>
        <taxon>Notoacmeibacteraceae</taxon>
        <taxon>Zhengella</taxon>
    </lineage>
</organism>
<name>A0A2G1QHL8_9HYPH</name>
<gene>
    <name evidence="1" type="ORF">CSC94_21750</name>
</gene>
<dbReference type="AlphaFoldDB" id="A0A2G1QHL8"/>
<evidence type="ECO:0000313" key="1">
    <source>
        <dbReference type="EMBL" id="PHP64960.1"/>
    </source>
</evidence>
<dbReference type="Proteomes" id="UP000221168">
    <property type="component" value="Unassembled WGS sequence"/>
</dbReference>
<protein>
    <submittedName>
        <fullName evidence="1">Uncharacterized protein</fullName>
    </submittedName>
</protein>
<sequence>MIDQNTNMLIAYTIRDAGESKHWDRVGAAFAHKDGQGFDLVLDALPVNGRVTLRVPKEKYDAAAE</sequence>
<comment type="caution">
    <text evidence="1">The sequence shown here is derived from an EMBL/GenBank/DDBJ whole genome shotgun (WGS) entry which is preliminary data.</text>
</comment>
<evidence type="ECO:0000313" key="2">
    <source>
        <dbReference type="Proteomes" id="UP000221168"/>
    </source>
</evidence>
<dbReference type="EMBL" id="PDVP01000020">
    <property type="protein sequence ID" value="PHP64960.1"/>
    <property type="molecule type" value="Genomic_DNA"/>
</dbReference>
<dbReference type="OrthoDB" id="7652274at2"/>
<dbReference type="RefSeq" id="WP_099308493.1">
    <property type="nucleotide sequence ID" value="NZ_PDVP01000020.1"/>
</dbReference>